<dbReference type="Proteomes" id="UP000276223">
    <property type="component" value="Unassembled WGS sequence"/>
</dbReference>
<sequence length="119" mass="13074">MVTLQAMIDDLKKRLDPATVGMFACHNGVVRATSRSGAPATALDIDCDRDAWDRVLADVRSRPGIAAVEAYLHTGRRHVGDDVLLVVVAGDIRENVFPVLEETVNRLKKEAVKKEEHLS</sequence>
<comment type="catalytic activity">
    <reaction evidence="10">
        <text>2 [molybdopterin-synthase sulfur-carrier protein]-C-terminal-Gly-aminoethanethioate + cyclic pyranopterin phosphate + H2O = molybdopterin + 2 [molybdopterin-synthase sulfur-carrier protein]-C-terminal Gly-Gly + 2 H(+)</text>
        <dbReference type="Rhea" id="RHEA:26333"/>
        <dbReference type="Rhea" id="RHEA-COMP:12202"/>
        <dbReference type="Rhea" id="RHEA-COMP:19907"/>
        <dbReference type="ChEBI" id="CHEBI:15377"/>
        <dbReference type="ChEBI" id="CHEBI:15378"/>
        <dbReference type="ChEBI" id="CHEBI:58698"/>
        <dbReference type="ChEBI" id="CHEBI:59648"/>
        <dbReference type="ChEBI" id="CHEBI:90778"/>
        <dbReference type="ChEBI" id="CHEBI:232372"/>
        <dbReference type="EC" id="2.8.1.12"/>
    </reaction>
</comment>
<dbReference type="SUPFAM" id="SSF54690">
    <property type="entry name" value="Molybdopterin synthase subunit MoaE"/>
    <property type="match status" value="1"/>
</dbReference>
<evidence type="ECO:0000256" key="2">
    <source>
        <dbReference type="ARBA" id="ARBA00005426"/>
    </source>
</evidence>
<keyword evidence="12" id="KW-1185">Reference proteome</keyword>
<comment type="caution">
    <text evidence="11">The sequence shown here is derived from an EMBL/GenBank/DDBJ whole genome shotgun (WGS) entry which is preliminary data.</text>
</comment>
<evidence type="ECO:0000256" key="9">
    <source>
        <dbReference type="ARBA" id="ARBA00032474"/>
    </source>
</evidence>
<name>A0A3N1VJX6_9BACT</name>
<evidence type="ECO:0000256" key="3">
    <source>
        <dbReference type="ARBA" id="ARBA00011950"/>
    </source>
</evidence>
<dbReference type="RefSeq" id="WP_245994159.1">
    <property type="nucleotide sequence ID" value="NZ_RJVA01000009.1"/>
</dbReference>
<dbReference type="InterPro" id="IPR003448">
    <property type="entry name" value="Mopterin_biosynth_MoaE"/>
</dbReference>
<dbReference type="AlphaFoldDB" id="A0A3N1VJX6"/>
<evidence type="ECO:0000256" key="5">
    <source>
        <dbReference type="ARBA" id="ARBA00026066"/>
    </source>
</evidence>
<evidence type="ECO:0000256" key="1">
    <source>
        <dbReference type="ARBA" id="ARBA00005046"/>
    </source>
</evidence>
<protein>
    <recommendedName>
        <fullName evidence="4">Molybdopterin synthase catalytic subunit</fullName>
        <ecNumber evidence="3">2.8.1.12</ecNumber>
    </recommendedName>
    <alternativeName>
        <fullName evidence="8">MPT synthase subunit 2</fullName>
    </alternativeName>
    <alternativeName>
        <fullName evidence="6">Molybdenum cofactor biosynthesis protein E</fullName>
    </alternativeName>
    <alternativeName>
        <fullName evidence="7">Molybdopterin-converting factor large subunit</fullName>
    </alternativeName>
    <alternativeName>
        <fullName evidence="9">Molybdopterin-converting factor subunit 2</fullName>
    </alternativeName>
</protein>
<proteinExistence type="inferred from homology"/>
<dbReference type="InterPro" id="IPR036563">
    <property type="entry name" value="MoaE_sf"/>
</dbReference>
<reference evidence="11 12" key="1">
    <citation type="submission" date="2018-11" db="EMBL/GenBank/DDBJ databases">
        <title>Genomic Encyclopedia of Type Strains, Phase IV (KMG-IV): sequencing the most valuable type-strain genomes for metagenomic binning, comparative biology and taxonomic classification.</title>
        <authorList>
            <person name="Goeker M."/>
        </authorList>
    </citation>
    <scope>NUCLEOTIDE SEQUENCE [LARGE SCALE GENOMIC DNA]</scope>
    <source>
        <strain evidence="11 12">DSM 22027</strain>
    </source>
</reference>
<dbReference type="UniPathway" id="UPA00344"/>
<dbReference type="GO" id="GO:0030366">
    <property type="term" value="F:molybdopterin synthase activity"/>
    <property type="evidence" value="ECO:0007669"/>
    <property type="project" value="UniProtKB-EC"/>
</dbReference>
<evidence type="ECO:0000313" key="11">
    <source>
        <dbReference type="EMBL" id="ROR03115.1"/>
    </source>
</evidence>
<gene>
    <name evidence="11" type="ORF">EDC27_0371</name>
</gene>
<dbReference type="Gene3D" id="3.90.1170.40">
    <property type="entry name" value="Molybdopterin biosynthesis MoaE subunit"/>
    <property type="match status" value="1"/>
</dbReference>
<evidence type="ECO:0000256" key="10">
    <source>
        <dbReference type="ARBA" id="ARBA00049878"/>
    </source>
</evidence>
<organism evidence="11 12">
    <name type="scientific">Desulfosoma caldarium</name>
    <dbReference type="NCBI Taxonomy" id="610254"/>
    <lineage>
        <taxon>Bacteria</taxon>
        <taxon>Pseudomonadati</taxon>
        <taxon>Thermodesulfobacteriota</taxon>
        <taxon>Syntrophobacteria</taxon>
        <taxon>Syntrophobacterales</taxon>
        <taxon>Syntrophobacteraceae</taxon>
        <taxon>Desulfosoma</taxon>
    </lineage>
</organism>
<dbReference type="GO" id="GO:0006777">
    <property type="term" value="P:Mo-molybdopterin cofactor biosynthetic process"/>
    <property type="evidence" value="ECO:0007669"/>
    <property type="project" value="InterPro"/>
</dbReference>
<comment type="similarity">
    <text evidence="2">Belongs to the MoaE family.</text>
</comment>
<evidence type="ECO:0000256" key="4">
    <source>
        <dbReference type="ARBA" id="ARBA00013858"/>
    </source>
</evidence>
<dbReference type="EMBL" id="RJVA01000009">
    <property type="protein sequence ID" value="ROR03115.1"/>
    <property type="molecule type" value="Genomic_DNA"/>
</dbReference>
<evidence type="ECO:0000256" key="8">
    <source>
        <dbReference type="ARBA" id="ARBA00030781"/>
    </source>
</evidence>
<comment type="pathway">
    <text evidence="1">Cofactor biosynthesis; molybdopterin biosynthesis.</text>
</comment>
<evidence type="ECO:0000256" key="7">
    <source>
        <dbReference type="ARBA" id="ARBA00030407"/>
    </source>
</evidence>
<evidence type="ECO:0000313" key="12">
    <source>
        <dbReference type="Proteomes" id="UP000276223"/>
    </source>
</evidence>
<evidence type="ECO:0000256" key="6">
    <source>
        <dbReference type="ARBA" id="ARBA00029745"/>
    </source>
</evidence>
<accession>A0A3N1VJX6</accession>
<dbReference type="EC" id="2.8.1.12" evidence="3"/>
<comment type="subunit">
    <text evidence="5">Heterotetramer of 2 MoaD subunits and 2 MoaE subunits. Also stable as homodimer. The enzyme changes between these two forms during catalysis.</text>
</comment>
<dbReference type="Pfam" id="PF02391">
    <property type="entry name" value="MoaE"/>
    <property type="match status" value="1"/>
</dbReference>